<dbReference type="InterPro" id="IPR036388">
    <property type="entry name" value="WH-like_DNA-bd_sf"/>
</dbReference>
<dbReference type="InterPro" id="IPR013324">
    <property type="entry name" value="RNA_pol_sigma_r3/r4-like"/>
</dbReference>
<dbReference type="GO" id="GO:0006352">
    <property type="term" value="P:DNA-templated transcription initiation"/>
    <property type="evidence" value="ECO:0007669"/>
    <property type="project" value="InterPro"/>
</dbReference>
<name>A0A174LY36_9FIRM</name>
<dbReference type="GO" id="GO:0016987">
    <property type="term" value="F:sigma factor activity"/>
    <property type="evidence" value="ECO:0007669"/>
    <property type="project" value="InterPro"/>
</dbReference>
<dbReference type="EMBL" id="BQNJ01000003">
    <property type="protein sequence ID" value="GKH04788.1"/>
    <property type="molecule type" value="Genomic_DNA"/>
</dbReference>
<dbReference type="EMBL" id="QSON01000028">
    <property type="protein sequence ID" value="RGI95781.1"/>
    <property type="molecule type" value="Genomic_DNA"/>
</dbReference>
<feature type="domain" description="RNA polymerase sigma factor 70 region 4 type 2" evidence="2">
    <location>
        <begin position="113"/>
        <end position="161"/>
    </location>
</feature>
<feature type="compositionally biased region" description="Basic and acidic residues" evidence="1">
    <location>
        <begin position="183"/>
        <end position="197"/>
    </location>
</feature>
<sequence>MMTKINADNLKYLTLRQKKAAILMLEGKSYVEISKILGCSKQNVSQLLKSAGNQVEIKSSSKQMFIPSLKKQEKITIKKQEEVRRKQESARRKRESARKRQEETQLYRKERYLGKSLSVLTPAESRVFLLWLDGFTYREIGEKLQVSAGIGTLLNRARKKLDGTYEETRQQINLRRKENRKKCHEEDSEIQHKLKSREQRLSEMREYNKRYYQAYREEILSRRKSKKNVPKV</sequence>
<evidence type="ECO:0000259" key="2">
    <source>
        <dbReference type="Pfam" id="PF08281"/>
    </source>
</evidence>
<evidence type="ECO:0000313" key="6">
    <source>
        <dbReference type="Proteomes" id="UP001055091"/>
    </source>
</evidence>
<evidence type="ECO:0000313" key="4">
    <source>
        <dbReference type="EMBL" id="RGI95781.1"/>
    </source>
</evidence>
<evidence type="ECO:0000313" key="3">
    <source>
        <dbReference type="EMBL" id="GKH04788.1"/>
    </source>
</evidence>
<evidence type="ECO:0000256" key="1">
    <source>
        <dbReference type="SAM" id="MobiDB-lite"/>
    </source>
</evidence>
<dbReference type="GO" id="GO:0003677">
    <property type="term" value="F:DNA binding"/>
    <property type="evidence" value="ECO:0007669"/>
    <property type="project" value="InterPro"/>
</dbReference>
<accession>A0A174LY36</accession>
<dbReference type="AlphaFoldDB" id="A0A174LY36"/>
<evidence type="ECO:0000313" key="5">
    <source>
        <dbReference type="Proteomes" id="UP000263014"/>
    </source>
</evidence>
<feature type="region of interest" description="Disordered" evidence="1">
    <location>
        <begin position="176"/>
        <end position="197"/>
    </location>
</feature>
<protein>
    <recommendedName>
        <fullName evidence="2">RNA polymerase sigma factor 70 region 4 type 2 domain-containing protein</fullName>
    </recommendedName>
</protein>
<proteinExistence type="predicted"/>
<reference evidence="4 5" key="1">
    <citation type="submission" date="2018-08" db="EMBL/GenBank/DDBJ databases">
        <title>A genome reference for cultivated species of the human gut microbiota.</title>
        <authorList>
            <person name="Zou Y."/>
            <person name="Xue W."/>
            <person name="Luo G."/>
        </authorList>
    </citation>
    <scope>NUCLEOTIDE SEQUENCE [LARGE SCALE GENOMIC DNA]</scope>
    <source>
        <strain evidence="4 5">TM09-12</strain>
    </source>
</reference>
<feature type="region of interest" description="Disordered" evidence="1">
    <location>
        <begin position="80"/>
        <end position="103"/>
    </location>
</feature>
<dbReference type="Pfam" id="PF08281">
    <property type="entry name" value="Sigma70_r4_2"/>
    <property type="match status" value="1"/>
</dbReference>
<dbReference type="SUPFAM" id="SSF88659">
    <property type="entry name" value="Sigma3 and sigma4 domains of RNA polymerase sigma factors"/>
    <property type="match status" value="2"/>
</dbReference>
<dbReference type="Proteomes" id="UP001055091">
    <property type="component" value="Unassembled WGS sequence"/>
</dbReference>
<comment type="caution">
    <text evidence="3">The sequence shown here is derived from an EMBL/GenBank/DDBJ whole genome shotgun (WGS) entry which is preliminary data.</text>
</comment>
<dbReference type="RefSeq" id="WP_055649217.1">
    <property type="nucleotide sequence ID" value="NZ_BQNJ01000003.1"/>
</dbReference>
<dbReference type="Proteomes" id="UP000263014">
    <property type="component" value="Unassembled WGS sequence"/>
</dbReference>
<dbReference type="InterPro" id="IPR013249">
    <property type="entry name" value="RNA_pol_sigma70_r4_t2"/>
</dbReference>
<gene>
    <name evidence="3" type="ORF">CE91St55_67690</name>
    <name evidence="4" type="ORF">DXD79_31285</name>
</gene>
<reference evidence="3" key="2">
    <citation type="submission" date="2022-01" db="EMBL/GenBank/DDBJ databases">
        <title>Novel bile acid biosynthetic pathways are enriched in the microbiome of centenarians.</title>
        <authorList>
            <person name="Sato Y."/>
            <person name="Atarashi K."/>
            <person name="Plichta R.D."/>
            <person name="Arai Y."/>
            <person name="Sasajima S."/>
            <person name="Kearney M.S."/>
            <person name="Suda W."/>
            <person name="Takeshita K."/>
            <person name="Sasaki T."/>
            <person name="Okamoto S."/>
            <person name="Skelly N.A."/>
            <person name="Okamura Y."/>
            <person name="Vlamakis H."/>
            <person name="Li Y."/>
            <person name="Tanoue T."/>
            <person name="Takei H."/>
            <person name="Nittono H."/>
            <person name="Narushima S."/>
            <person name="Irie J."/>
            <person name="Itoh H."/>
            <person name="Moriya K."/>
            <person name="Sugiura Y."/>
            <person name="Suematsu M."/>
            <person name="Moritoki N."/>
            <person name="Shibata S."/>
            <person name="Littman R.D."/>
            <person name="Fischbach A.M."/>
            <person name="Uwamino Y."/>
            <person name="Inoue T."/>
            <person name="Honda A."/>
            <person name="Hattori M."/>
            <person name="Murai T."/>
            <person name="Xavier J.R."/>
            <person name="Hirose N."/>
            <person name="Honda K."/>
        </authorList>
    </citation>
    <scope>NUCLEOTIDE SEQUENCE</scope>
    <source>
        <strain evidence="3">CE91-St55</strain>
    </source>
</reference>
<organism evidence="3 6">
    <name type="scientific">Hungatella hathewayi</name>
    <dbReference type="NCBI Taxonomy" id="154046"/>
    <lineage>
        <taxon>Bacteria</taxon>
        <taxon>Bacillati</taxon>
        <taxon>Bacillota</taxon>
        <taxon>Clostridia</taxon>
        <taxon>Lachnospirales</taxon>
        <taxon>Lachnospiraceae</taxon>
        <taxon>Hungatella</taxon>
    </lineage>
</organism>
<dbReference type="Gene3D" id="1.10.10.10">
    <property type="entry name" value="Winged helix-like DNA-binding domain superfamily/Winged helix DNA-binding domain"/>
    <property type="match status" value="1"/>
</dbReference>
<feature type="compositionally biased region" description="Basic and acidic residues" evidence="1">
    <location>
        <begin position="80"/>
        <end position="90"/>
    </location>
</feature>